<protein>
    <submittedName>
        <fullName evidence="2">Uncharacterized protein</fullName>
    </submittedName>
</protein>
<accession>A0A2V1E1V7</accession>
<organism evidence="2 3">
    <name type="scientific">Periconia macrospinosa</name>
    <dbReference type="NCBI Taxonomy" id="97972"/>
    <lineage>
        <taxon>Eukaryota</taxon>
        <taxon>Fungi</taxon>
        <taxon>Dikarya</taxon>
        <taxon>Ascomycota</taxon>
        <taxon>Pezizomycotina</taxon>
        <taxon>Dothideomycetes</taxon>
        <taxon>Pleosporomycetidae</taxon>
        <taxon>Pleosporales</taxon>
        <taxon>Massarineae</taxon>
        <taxon>Periconiaceae</taxon>
        <taxon>Periconia</taxon>
    </lineage>
</organism>
<reference evidence="2 3" key="1">
    <citation type="journal article" date="2018" name="Sci. Rep.">
        <title>Comparative genomics provides insights into the lifestyle and reveals functional heterogeneity of dark septate endophytic fungi.</title>
        <authorList>
            <person name="Knapp D.G."/>
            <person name="Nemeth J.B."/>
            <person name="Barry K."/>
            <person name="Hainaut M."/>
            <person name="Henrissat B."/>
            <person name="Johnson J."/>
            <person name="Kuo A."/>
            <person name="Lim J.H.P."/>
            <person name="Lipzen A."/>
            <person name="Nolan M."/>
            <person name="Ohm R.A."/>
            <person name="Tamas L."/>
            <person name="Grigoriev I.V."/>
            <person name="Spatafora J.W."/>
            <person name="Nagy L.G."/>
            <person name="Kovacs G.M."/>
        </authorList>
    </citation>
    <scope>NUCLEOTIDE SEQUENCE [LARGE SCALE GENOMIC DNA]</scope>
    <source>
        <strain evidence="2 3">DSE2036</strain>
    </source>
</reference>
<name>A0A2V1E1V7_9PLEO</name>
<evidence type="ECO:0000313" key="3">
    <source>
        <dbReference type="Proteomes" id="UP000244855"/>
    </source>
</evidence>
<evidence type="ECO:0000256" key="1">
    <source>
        <dbReference type="SAM" id="MobiDB-lite"/>
    </source>
</evidence>
<evidence type="ECO:0000313" key="2">
    <source>
        <dbReference type="EMBL" id="PVI04558.1"/>
    </source>
</evidence>
<feature type="region of interest" description="Disordered" evidence="1">
    <location>
        <begin position="1"/>
        <end position="38"/>
    </location>
</feature>
<keyword evidence="3" id="KW-1185">Reference proteome</keyword>
<dbReference type="Proteomes" id="UP000244855">
    <property type="component" value="Unassembled WGS sequence"/>
</dbReference>
<gene>
    <name evidence="2" type="ORF">DM02DRAFT_624841</name>
</gene>
<proteinExistence type="predicted"/>
<feature type="compositionally biased region" description="Basic residues" evidence="1">
    <location>
        <begin position="134"/>
        <end position="143"/>
    </location>
</feature>
<sequence>MAYSTRSESFSIAASSSRLSSSGISSSRPSISEITKQGKCPHCKVDPALFFSGRPYERRPGSGGGRLHDIRAEFHAAQPYLQWKHEESKRVKREQKEREELRKEEKKRAREEWAEQHPEKKHTLKGKIEQWLVPHHHHLHTSHHQSSEKTFTERSPSILPLEVSAQEEPNPLPQNTGSIDPLSQLPE</sequence>
<dbReference type="EMBL" id="KZ805320">
    <property type="protein sequence ID" value="PVI04558.1"/>
    <property type="molecule type" value="Genomic_DNA"/>
</dbReference>
<feature type="compositionally biased region" description="Basic and acidic residues" evidence="1">
    <location>
        <begin position="85"/>
        <end position="118"/>
    </location>
</feature>
<dbReference type="AlphaFoldDB" id="A0A2V1E1V7"/>
<feature type="compositionally biased region" description="Low complexity" evidence="1">
    <location>
        <begin position="1"/>
        <end position="32"/>
    </location>
</feature>
<feature type="region of interest" description="Disordered" evidence="1">
    <location>
        <begin position="85"/>
        <end position="187"/>
    </location>
</feature>